<dbReference type="GO" id="GO:0017004">
    <property type="term" value="P:cytochrome complex assembly"/>
    <property type="evidence" value="ECO:0007669"/>
    <property type="project" value="UniProtKB-KW"/>
</dbReference>
<comment type="subcellular location">
    <subcellularLocation>
        <location evidence="1">Cell envelope</location>
    </subcellularLocation>
</comment>
<sequence>MMKKNKLFWAVIGVSLTMAAHSGAYGQMRKKAIITDEKILKELVAKVEHNFDSLSFHKELIEGMGTGNPKLIAYYDQWMKTHPNNANIPFALGEAYENEESPKAKTYLLKAVDINPKFTEAWGGLWIDAERWGDNKLALDYLKKAVDSDPSNPNYAFYYASSFSNIDMEKYKVLSQDVAKKFNSSERGAQALYWLAVRSSGDDYKESIFKQLKTQFDPQKFGWSSSGMNAYFDLLVGQKRFAEAKSLATEMLAKTEQDGWKEKEQNAVQLIQYKIALEKGNQVQALALLDQIKVSKYAPLYRMLPIYRADILVTQGKGATAYEQLLAFYAKNPSNELRAKIAAVADKIGKDRYDQDIMQVIIRNAVPAAGFELKNYEGGTTKLEDLKGKVVLLTYWFPGCGPCRGEFPHFQAVVDKFTKDQLSYVGINIVPEQNDYVLPFMKSTKYSFYPLEEKEGRVKGNLDNRGAAPVNFLLDKQGRIIFSNFRTDQNNQDELELMIKEALKI</sequence>
<accession>A0A420FFW0</accession>
<dbReference type="GO" id="GO:0030313">
    <property type="term" value="C:cell envelope"/>
    <property type="evidence" value="ECO:0007669"/>
    <property type="project" value="UniProtKB-SubCell"/>
</dbReference>
<dbReference type="InterPro" id="IPR050553">
    <property type="entry name" value="Thioredoxin_ResA/DsbE_sf"/>
</dbReference>
<gene>
    <name evidence="6" type="ORF">BCY89_17065</name>
</gene>
<dbReference type="GO" id="GO:0016209">
    <property type="term" value="F:antioxidant activity"/>
    <property type="evidence" value="ECO:0007669"/>
    <property type="project" value="InterPro"/>
</dbReference>
<protein>
    <recommendedName>
        <fullName evidence="5">Thioredoxin domain-containing protein</fullName>
    </recommendedName>
</protein>
<dbReference type="InterPro" id="IPR013766">
    <property type="entry name" value="Thioredoxin_domain"/>
</dbReference>
<proteinExistence type="predicted"/>
<dbReference type="PANTHER" id="PTHR42852">
    <property type="entry name" value="THIOL:DISULFIDE INTERCHANGE PROTEIN DSBE"/>
    <property type="match status" value="1"/>
</dbReference>
<dbReference type="InterPro" id="IPR036249">
    <property type="entry name" value="Thioredoxin-like_sf"/>
</dbReference>
<evidence type="ECO:0000256" key="3">
    <source>
        <dbReference type="ARBA" id="ARBA00023157"/>
    </source>
</evidence>
<dbReference type="Gene3D" id="1.25.40.10">
    <property type="entry name" value="Tetratricopeptide repeat domain"/>
    <property type="match status" value="1"/>
</dbReference>
<dbReference type="EMBL" id="MCAQ01000028">
    <property type="protein sequence ID" value="RKF31862.1"/>
    <property type="molecule type" value="Genomic_DNA"/>
</dbReference>
<dbReference type="GO" id="GO:0006950">
    <property type="term" value="P:response to stress"/>
    <property type="evidence" value="ECO:0007669"/>
    <property type="project" value="UniProtKB-ARBA"/>
</dbReference>
<evidence type="ECO:0000256" key="4">
    <source>
        <dbReference type="ARBA" id="ARBA00023284"/>
    </source>
</evidence>
<keyword evidence="3" id="KW-1015">Disulfide bond</keyword>
<evidence type="ECO:0000259" key="5">
    <source>
        <dbReference type="PROSITE" id="PS51352"/>
    </source>
</evidence>
<evidence type="ECO:0000256" key="2">
    <source>
        <dbReference type="ARBA" id="ARBA00022748"/>
    </source>
</evidence>
<dbReference type="PROSITE" id="PS51352">
    <property type="entry name" value="THIOREDOXIN_2"/>
    <property type="match status" value="1"/>
</dbReference>
<dbReference type="GO" id="GO:0016491">
    <property type="term" value="F:oxidoreductase activity"/>
    <property type="evidence" value="ECO:0007669"/>
    <property type="project" value="InterPro"/>
</dbReference>
<feature type="domain" description="Thioredoxin" evidence="5">
    <location>
        <begin position="362"/>
        <end position="504"/>
    </location>
</feature>
<dbReference type="Proteomes" id="UP000286402">
    <property type="component" value="Unassembled WGS sequence"/>
</dbReference>
<comment type="caution">
    <text evidence="6">The sequence shown here is derived from an EMBL/GenBank/DDBJ whole genome shotgun (WGS) entry which is preliminary data.</text>
</comment>
<dbReference type="InterPro" id="IPR011990">
    <property type="entry name" value="TPR-like_helical_dom_sf"/>
</dbReference>
<dbReference type="AlphaFoldDB" id="A0A420FFW0"/>
<dbReference type="Gene3D" id="3.40.30.10">
    <property type="entry name" value="Glutaredoxin"/>
    <property type="match status" value="1"/>
</dbReference>
<evidence type="ECO:0000313" key="6">
    <source>
        <dbReference type="EMBL" id="RKF31862.1"/>
    </source>
</evidence>
<dbReference type="SUPFAM" id="SSF52833">
    <property type="entry name" value="Thioredoxin-like"/>
    <property type="match status" value="1"/>
</dbReference>
<dbReference type="InterPro" id="IPR017937">
    <property type="entry name" value="Thioredoxin_CS"/>
</dbReference>
<keyword evidence="2" id="KW-0201">Cytochrome c-type biogenesis</keyword>
<dbReference type="RefSeq" id="WP_120336096.1">
    <property type="nucleotide sequence ID" value="NZ_MCAQ01000028.1"/>
</dbReference>
<dbReference type="Pfam" id="PF00578">
    <property type="entry name" value="AhpC-TSA"/>
    <property type="match status" value="1"/>
</dbReference>
<keyword evidence="7" id="KW-1185">Reference proteome</keyword>
<keyword evidence="4" id="KW-0676">Redox-active center</keyword>
<name>A0A420FFW0_9SPHI</name>
<dbReference type="PROSITE" id="PS00194">
    <property type="entry name" value="THIOREDOXIN_1"/>
    <property type="match status" value="1"/>
</dbReference>
<reference evidence="6 7" key="1">
    <citation type="submission" date="2016-07" db="EMBL/GenBank/DDBJ databases">
        <title>Genome analysis of Sphingobacterium siyangense T12B17.</title>
        <authorList>
            <person name="Xu D."/>
            <person name="Su Y."/>
            <person name="Zheng S."/>
        </authorList>
    </citation>
    <scope>NUCLEOTIDE SEQUENCE [LARGE SCALE GENOMIC DNA]</scope>
    <source>
        <strain evidence="6 7">T12B17</strain>
    </source>
</reference>
<evidence type="ECO:0000313" key="7">
    <source>
        <dbReference type="Proteomes" id="UP000286402"/>
    </source>
</evidence>
<organism evidence="6 7">
    <name type="scientific">Sphingobacterium siyangense</name>
    <dbReference type="NCBI Taxonomy" id="459529"/>
    <lineage>
        <taxon>Bacteria</taxon>
        <taxon>Pseudomonadati</taxon>
        <taxon>Bacteroidota</taxon>
        <taxon>Sphingobacteriia</taxon>
        <taxon>Sphingobacteriales</taxon>
        <taxon>Sphingobacteriaceae</taxon>
        <taxon>Sphingobacterium</taxon>
    </lineage>
</organism>
<dbReference type="PANTHER" id="PTHR42852:SF6">
    <property type="entry name" value="THIOL:DISULFIDE INTERCHANGE PROTEIN DSBE"/>
    <property type="match status" value="1"/>
</dbReference>
<dbReference type="InterPro" id="IPR000866">
    <property type="entry name" value="AhpC/TSA"/>
</dbReference>
<dbReference type="CDD" id="cd02966">
    <property type="entry name" value="TlpA_like_family"/>
    <property type="match status" value="1"/>
</dbReference>
<evidence type="ECO:0000256" key="1">
    <source>
        <dbReference type="ARBA" id="ARBA00004196"/>
    </source>
</evidence>
<dbReference type="SUPFAM" id="SSF48452">
    <property type="entry name" value="TPR-like"/>
    <property type="match status" value="1"/>
</dbReference>